<evidence type="ECO:0000313" key="1">
    <source>
        <dbReference type="EMBL" id="PBK86721.1"/>
    </source>
</evidence>
<dbReference type="AlphaFoldDB" id="A0A2H3CUK6"/>
<proteinExistence type="predicted"/>
<gene>
    <name evidence="1" type="ORF">ARMGADRAFT_478810</name>
</gene>
<dbReference type="InParanoid" id="A0A2H3CUK6"/>
<evidence type="ECO:0000313" key="2">
    <source>
        <dbReference type="Proteomes" id="UP000217790"/>
    </source>
</evidence>
<keyword evidence="2" id="KW-1185">Reference proteome</keyword>
<dbReference type="Proteomes" id="UP000217790">
    <property type="component" value="Unassembled WGS sequence"/>
</dbReference>
<name>A0A2H3CUK6_ARMGA</name>
<protein>
    <submittedName>
        <fullName evidence="1">Uncharacterized protein</fullName>
    </submittedName>
</protein>
<sequence length="92" mass="10713">MVYTQLGILTILCVSMFFQRIMLDRYIPGCRIHETFVHDRPRALSLGRCFEVLFMTSHRLVCSTSTTCLASLRRHWRCRRGTSVTTRETSPS</sequence>
<dbReference type="EMBL" id="KZ293682">
    <property type="protein sequence ID" value="PBK86721.1"/>
    <property type="molecule type" value="Genomic_DNA"/>
</dbReference>
<organism evidence="1 2">
    <name type="scientific">Armillaria gallica</name>
    <name type="common">Bulbous honey fungus</name>
    <name type="synonym">Armillaria bulbosa</name>
    <dbReference type="NCBI Taxonomy" id="47427"/>
    <lineage>
        <taxon>Eukaryota</taxon>
        <taxon>Fungi</taxon>
        <taxon>Dikarya</taxon>
        <taxon>Basidiomycota</taxon>
        <taxon>Agaricomycotina</taxon>
        <taxon>Agaricomycetes</taxon>
        <taxon>Agaricomycetidae</taxon>
        <taxon>Agaricales</taxon>
        <taxon>Marasmiineae</taxon>
        <taxon>Physalacriaceae</taxon>
        <taxon>Armillaria</taxon>
    </lineage>
</organism>
<reference evidence="2" key="1">
    <citation type="journal article" date="2017" name="Nat. Ecol. Evol.">
        <title>Genome expansion and lineage-specific genetic innovations in the forest pathogenic fungi Armillaria.</title>
        <authorList>
            <person name="Sipos G."/>
            <person name="Prasanna A.N."/>
            <person name="Walter M.C."/>
            <person name="O'Connor E."/>
            <person name="Balint B."/>
            <person name="Krizsan K."/>
            <person name="Kiss B."/>
            <person name="Hess J."/>
            <person name="Varga T."/>
            <person name="Slot J."/>
            <person name="Riley R."/>
            <person name="Boka B."/>
            <person name="Rigling D."/>
            <person name="Barry K."/>
            <person name="Lee J."/>
            <person name="Mihaltcheva S."/>
            <person name="LaButti K."/>
            <person name="Lipzen A."/>
            <person name="Waldron R."/>
            <person name="Moloney N.M."/>
            <person name="Sperisen C."/>
            <person name="Kredics L."/>
            <person name="Vagvoelgyi C."/>
            <person name="Patrignani A."/>
            <person name="Fitzpatrick D."/>
            <person name="Nagy I."/>
            <person name="Doyle S."/>
            <person name="Anderson J.B."/>
            <person name="Grigoriev I.V."/>
            <person name="Gueldener U."/>
            <person name="Muensterkoetter M."/>
            <person name="Nagy L.G."/>
        </authorList>
    </citation>
    <scope>NUCLEOTIDE SEQUENCE [LARGE SCALE GENOMIC DNA]</scope>
    <source>
        <strain evidence="2">Ar21-2</strain>
    </source>
</reference>
<accession>A0A2H3CUK6</accession>